<keyword evidence="1" id="KW-0472">Membrane</keyword>
<name>A0A386AZE7_9CHLO</name>
<dbReference type="AlphaFoldDB" id="A0A386AZE7"/>
<accession>A0A386AZE7</accession>
<feature type="transmembrane region" description="Helical" evidence="1">
    <location>
        <begin position="230"/>
        <end position="247"/>
    </location>
</feature>
<dbReference type="RefSeq" id="YP_009518932.1">
    <property type="nucleotide sequence ID" value="NC_039520.1"/>
</dbReference>
<dbReference type="EMBL" id="MH591103">
    <property type="protein sequence ID" value="AYC64816.1"/>
    <property type="molecule type" value="Genomic_DNA"/>
</dbReference>
<geneLocation type="chloroplast" evidence="2"/>
<reference evidence="2" key="1">
    <citation type="submission" date="2018-07" db="EMBL/GenBank/DDBJ databases">
        <authorList>
            <person name="Quirk P.G."/>
            <person name="Krulwich T.A."/>
        </authorList>
    </citation>
    <scope>NUCLEOTIDE SEQUENCE</scope>
</reference>
<keyword evidence="2" id="KW-0150">Chloroplast</keyword>
<protein>
    <submittedName>
        <fullName evidence="2">Uncharacterized protein</fullName>
    </submittedName>
</protein>
<proteinExistence type="predicted"/>
<gene>
    <name evidence="2" type="primary">orf404</name>
</gene>
<keyword evidence="2" id="KW-0934">Plastid</keyword>
<organism evidence="2">
    <name type="scientific">Boodleopsis pusilla</name>
    <dbReference type="NCBI Taxonomy" id="381415"/>
    <lineage>
        <taxon>Eukaryota</taxon>
        <taxon>Viridiplantae</taxon>
        <taxon>Chlorophyta</taxon>
        <taxon>core chlorophytes</taxon>
        <taxon>Ulvophyceae</taxon>
        <taxon>TCBD clade</taxon>
        <taxon>Bryopsidales</taxon>
        <taxon>Halimedineae</taxon>
        <taxon>Halimedaceae</taxon>
        <taxon>Rhipileae</taxon>
        <taxon>Boodleopsis</taxon>
    </lineage>
</organism>
<evidence type="ECO:0000313" key="2">
    <source>
        <dbReference type="EMBL" id="AYC64816.1"/>
    </source>
</evidence>
<reference evidence="2" key="2">
    <citation type="journal article" date="2019" name="Mol. Phylogenet. Evol.">
        <title>Reassessment of the classification of bryopsidales (chlorophyta) based on chloroplast phylogenomic analyses.</title>
        <authorList>
            <person name="Cremen M.C."/>
            <person name="Leliaert F."/>
            <person name="West J."/>
            <person name="Lam D.W."/>
            <person name="Shimada S."/>
            <person name="Lopez-Bautista J.M."/>
            <person name="Verbruggen H."/>
        </authorList>
    </citation>
    <scope>NUCLEOTIDE SEQUENCE</scope>
</reference>
<keyword evidence="1" id="KW-0812">Transmembrane</keyword>
<evidence type="ECO:0000256" key="1">
    <source>
        <dbReference type="SAM" id="Phobius"/>
    </source>
</evidence>
<feature type="transmembrane region" description="Helical" evidence="1">
    <location>
        <begin position="34"/>
        <end position="57"/>
    </location>
</feature>
<keyword evidence="1" id="KW-1133">Transmembrane helix</keyword>
<sequence length="404" mass="47502">MLCLFIFLFDYNKYYMKKENVIKNLSLVSPKKKFFGGIGWFIFYSFIFLWSWIFSIINFPVYAVEKKSFPIATLANTIDENNQAIDCQGWVLSSHQQQTPISGSKWGLFKKVSFPKIKKYKTQILGSRWSFSRKFSFPKIYPSLPQSRECYGIFFIDKKTSRVTFVSDKTAAYIPTIAHPITLMAEKDDPKPKKSTLLKKMIMSILTANDNGAEEDDPKPKKTTLLRKRVMGTLVATGTVFVMWHLWNYYFRPTMPEVFYEKIGTRTEINRVNPEHADYFQDGLTYYLNTPPMRGRIRHKIQYILENSEIFLQTLRNFYFHPIPFYYDQPVGQRRIPGFNELQIALDPVLMPIMQNSSFDFSGPLDLNVLLSFYLTIAEENFHLERFFKKLAFAFWCVDWANPE</sequence>
<dbReference type="GeneID" id="38278640"/>